<name>A0A023GJB5_AMBTT</name>
<dbReference type="AlphaFoldDB" id="A0A023GJB5"/>
<dbReference type="EMBL" id="GBBM01001419">
    <property type="protein sequence ID" value="JAC33999.1"/>
    <property type="molecule type" value="mRNA"/>
</dbReference>
<sequence length="374" mass="42116">MGRPIPVRVVEPHFHALSHIYRAIGSKKLNFDGLLMIHLDAHPDLVIPSQLEPQKVRDREHVMSSIDIESWIMPAALAGHFDRFLWVRSPWSDQLPDGDHCFLIGEKGGRAKVSCPLPYFLSECAWASSEELSGAHEVTLRVQPLDWLLAHQSADKAWQPSLRQVVLDIDLDFYSTQDPFSLMLTANQMARLRKLYHWDWPKDVRDTQKIKVAQEGRARQLKFLRACLEQQLHGSSSLLEQSAHGDGHEEPLCPDELIALCNDLREQPPIGETLHADLIHDAGCTCDLDSTLPHHRSSKEEVLDLIANTASFLQSLCVVPALITIARSSIDAYCPPEEVDFIQDSVIDMLKSVYGDLDVQLDYDTPGDTKEDAL</sequence>
<reference evidence="2" key="1">
    <citation type="submission" date="2014-03" db="EMBL/GenBank/DDBJ databases">
        <title>The sialotranscriptome of Amblyomma triste, Amblyomma parvum and Amblyomma cajennense ticks, uncovered by 454-based RNA-seq.</title>
        <authorList>
            <person name="Garcia G.R."/>
            <person name="Gardinassi L.G."/>
            <person name="Ribeiro J.M."/>
            <person name="Anatriello E."/>
            <person name="Ferreira B.R."/>
            <person name="Moreira H.N."/>
            <person name="Mafra C."/>
            <person name="Olegario M.M."/>
            <person name="Szabo P.J."/>
            <person name="Miranda-Santos I.K."/>
            <person name="Maruyama S.R."/>
        </authorList>
    </citation>
    <scope>NUCLEOTIDE SEQUENCE</scope>
    <source>
        <strain evidence="2">Mato Grasso do Sul</strain>
        <tissue evidence="2">Salivary glands</tissue>
    </source>
</reference>
<protein>
    <submittedName>
        <fullName evidence="2">Uncharacterized protein</fullName>
    </submittedName>
</protein>
<evidence type="ECO:0000256" key="1">
    <source>
        <dbReference type="ARBA" id="ARBA00007099"/>
    </source>
</evidence>
<dbReference type="PANTHER" id="PTHR13225:SF3">
    <property type="entry name" value="UPF0489 PROTEIN C5ORF22"/>
    <property type="match status" value="1"/>
</dbReference>
<dbReference type="InterPro" id="IPR024131">
    <property type="entry name" value="UPF0489"/>
</dbReference>
<evidence type="ECO:0000313" key="2">
    <source>
        <dbReference type="EMBL" id="JAC33999.1"/>
    </source>
</evidence>
<accession>A0A023GJB5</accession>
<dbReference type="Pfam" id="PF12640">
    <property type="entry name" value="UPF0489"/>
    <property type="match status" value="1"/>
</dbReference>
<organism evidence="2">
    <name type="scientific">Amblyomma triste</name>
    <name type="common">Neotropical tick</name>
    <dbReference type="NCBI Taxonomy" id="251400"/>
    <lineage>
        <taxon>Eukaryota</taxon>
        <taxon>Metazoa</taxon>
        <taxon>Ecdysozoa</taxon>
        <taxon>Arthropoda</taxon>
        <taxon>Chelicerata</taxon>
        <taxon>Arachnida</taxon>
        <taxon>Acari</taxon>
        <taxon>Parasitiformes</taxon>
        <taxon>Ixodida</taxon>
        <taxon>Ixodoidea</taxon>
        <taxon>Ixodidae</taxon>
        <taxon>Amblyomminae</taxon>
        <taxon>Amblyomma</taxon>
    </lineage>
</organism>
<comment type="similarity">
    <text evidence="1">Belongs to the UPF0489 family.</text>
</comment>
<dbReference type="PANTHER" id="PTHR13225">
    <property type="entry name" value="MISEXPRESSION SUPPRESSOR OF RAS 6"/>
    <property type="match status" value="1"/>
</dbReference>
<proteinExistence type="evidence at transcript level"/>